<organism evidence="2 3">
    <name type="scientific">Mesobacillus foraminis</name>
    <dbReference type="NCBI Taxonomy" id="279826"/>
    <lineage>
        <taxon>Bacteria</taxon>
        <taxon>Bacillati</taxon>
        <taxon>Bacillota</taxon>
        <taxon>Bacilli</taxon>
        <taxon>Bacillales</taxon>
        <taxon>Bacillaceae</taxon>
        <taxon>Mesobacillus</taxon>
    </lineage>
</organism>
<keyword evidence="3" id="KW-1185">Reference proteome</keyword>
<dbReference type="EMBL" id="SLVV01000013">
    <property type="protein sequence ID" value="TCN21178.1"/>
    <property type="molecule type" value="Genomic_DNA"/>
</dbReference>
<dbReference type="Pfam" id="PF14417">
    <property type="entry name" value="MEDS"/>
    <property type="match status" value="1"/>
</dbReference>
<gene>
    <name evidence="2" type="ORF">EV146_113102</name>
</gene>
<evidence type="ECO:0000313" key="3">
    <source>
        <dbReference type="Proteomes" id="UP000295689"/>
    </source>
</evidence>
<evidence type="ECO:0000259" key="1">
    <source>
        <dbReference type="Pfam" id="PF14417"/>
    </source>
</evidence>
<dbReference type="AlphaFoldDB" id="A0A4R2B3J0"/>
<sequence length="111" mass="13017">MTIISNLNNKPQNSAHILYCFEDLEQYLSNAAHYIISGIEKGDQIILIDNDKIYSKLREEISITLSTEQLMKVNFVNNFDYYCVNGQLHPPTTLDYFYKVVHPYYENDIPF</sequence>
<dbReference type="InterPro" id="IPR025847">
    <property type="entry name" value="MEDS_domain"/>
</dbReference>
<proteinExistence type="predicted"/>
<protein>
    <submittedName>
        <fullName evidence="2">DcmR-like sensory protein</fullName>
    </submittedName>
</protein>
<reference evidence="2 3" key="1">
    <citation type="journal article" date="2015" name="Stand. Genomic Sci.">
        <title>Genomic Encyclopedia of Bacterial and Archaeal Type Strains, Phase III: the genomes of soil and plant-associated and newly described type strains.</title>
        <authorList>
            <person name="Whitman W.B."/>
            <person name="Woyke T."/>
            <person name="Klenk H.P."/>
            <person name="Zhou Y."/>
            <person name="Lilburn T.G."/>
            <person name="Beck B.J."/>
            <person name="De Vos P."/>
            <person name="Vandamme P."/>
            <person name="Eisen J.A."/>
            <person name="Garrity G."/>
            <person name="Hugenholtz P."/>
            <person name="Kyrpides N.C."/>
        </authorList>
    </citation>
    <scope>NUCLEOTIDE SEQUENCE [LARGE SCALE GENOMIC DNA]</scope>
    <source>
        <strain evidence="2 3">CV53</strain>
    </source>
</reference>
<accession>A0A4R2B3J0</accession>
<name>A0A4R2B3J0_9BACI</name>
<feature type="domain" description="MEDS" evidence="1">
    <location>
        <begin position="16"/>
        <end position="104"/>
    </location>
</feature>
<dbReference type="Proteomes" id="UP000295689">
    <property type="component" value="Unassembled WGS sequence"/>
</dbReference>
<comment type="caution">
    <text evidence="2">The sequence shown here is derived from an EMBL/GenBank/DDBJ whole genome shotgun (WGS) entry which is preliminary data.</text>
</comment>
<evidence type="ECO:0000313" key="2">
    <source>
        <dbReference type="EMBL" id="TCN21178.1"/>
    </source>
</evidence>